<dbReference type="RefSeq" id="WP_377713553.1">
    <property type="nucleotide sequence ID" value="NZ_JBHTJM010000005.1"/>
</dbReference>
<accession>A0ABW3HZY9</accession>
<sequence>MGKITTFLICISYLLSYAQDGNTISTALVIDGSDLSVNLMNNAGLTASNLTPICTTDADIFYKHIVSSGDNYVTIGMSSASISIGAKIDFQILRAPLGDINNLEEVTCADYNIPLILGGSFEQVIDNINANDEFYLRVFKPSQSSMNLLSGTRITMTSEFNSTLSNQDNNLRKLEIVVKDNSINLINNSKYNNYKIFNLLGALVKENNINEAIKDINISGYNNGMYVLILSYNNEIMRYKFIKRE</sequence>
<keyword evidence="1" id="KW-0732">Signal</keyword>
<name>A0ABW3HZY9_9FLAO</name>
<dbReference type="Proteomes" id="UP001596997">
    <property type="component" value="Unassembled WGS sequence"/>
</dbReference>
<comment type="caution">
    <text evidence="2">The sequence shown here is derived from an EMBL/GenBank/DDBJ whole genome shotgun (WGS) entry which is preliminary data.</text>
</comment>
<evidence type="ECO:0000313" key="2">
    <source>
        <dbReference type="EMBL" id="MFD0963144.1"/>
    </source>
</evidence>
<dbReference type="NCBIfam" id="TIGR04183">
    <property type="entry name" value="Por_Secre_tail"/>
    <property type="match status" value="1"/>
</dbReference>
<organism evidence="2 3">
    <name type="scientific">Pseudofulvibacter geojedonensis</name>
    <dbReference type="NCBI Taxonomy" id="1123758"/>
    <lineage>
        <taxon>Bacteria</taxon>
        <taxon>Pseudomonadati</taxon>
        <taxon>Bacteroidota</taxon>
        <taxon>Flavobacteriia</taxon>
        <taxon>Flavobacteriales</taxon>
        <taxon>Flavobacteriaceae</taxon>
        <taxon>Pseudofulvibacter</taxon>
    </lineage>
</organism>
<keyword evidence="3" id="KW-1185">Reference proteome</keyword>
<gene>
    <name evidence="2" type="ORF">ACFQ1O_03890</name>
</gene>
<evidence type="ECO:0000256" key="1">
    <source>
        <dbReference type="ARBA" id="ARBA00022729"/>
    </source>
</evidence>
<evidence type="ECO:0000313" key="3">
    <source>
        <dbReference type="Proteomes" id="UP001596997"/>
    </source>
</evidence>
<protein>
    <submittedName>
        <fullName evidence="2">T9SS type A sorting domain-containing protein</fullName>
    </submittedName>
</protein>
<dbReference type="EMBL" id="JBHTJM010000005">
    <property type="protein sequence ID" value="MFD0963144.1"/>
    <property type="molecule type" value="Genomic_DNA"/>
</dbReference>
<proteinExistence type="predicted"/>
<reference evidence="3" key="1">
    <citation type="journal article" date="2019" name="Int. J. Syst. Evol. Microbiol.">
        <title>The Global Catalogue of Microorganisms (GCM) 10K type strain sequencing project: providing services to taxonomists for standard genome sequencing and annotation.</title>
        <authorList>
            <consortium name="The Broad Institute Genomics Platform"/>
            <consortium name="The Broad Institute Genome Sequencing Center for Infectious Disease"/>
            <person name="Wu L."/>
            <person name="Ma J."/>
        </authorList>
    </citation>
    <scope>NUCLEOTIDE SEQUENCE [LARGE SCALE GENOMIC DNA]</scope>
    <source>
        <strain evidence="3">CCUG 62114</strain>
    </source>
</reference>
<dbReference type="InterPro" id="IPR026444">
    <property type="entry name" value="Secre_tail"/>
</dbReference>